<dbReference type="EMBL" id="JBHRYD010000007">
    <property type="protein sequence ID" value="MFC3705137.1"/>
    <property type="molecule type" value="Genomic_DNA"/>
</dbReference>
<evidence type="ECO:0000256" key="1">
    <source>
        <dbReference type="SAM" id="Phobius"/>
    </source>
</evidence>
<dbReference type="RefSeq" id="WP_380096864.1">
    <property type="nucleotide sequence ID" value="NZ_JBHRYD010000007.1"/>
</dbReference>
<keyword evidence="3" id="KW-1185">Reference proteome</keyword>
<evidence type="ECO:0000313" key="2">
    <source>
        <dbReference type="EMBL" id="MFC3705137.1"/>
    </source>
</evidence>
<comment type="caution">
    <text evidence="2">The sequence shown here is derived from an EMBL/GenBank/DDBJ whole genome shotgun (WGS) entry which is preliminary data.</text>
</comment>
<dbReference type="Proteomes" id="UP001595613">
    <property type="component" value="Unassembled WGS sequence"/>
</dbReference>
<reference evidence="3" key="1">
    <citation type="journal article" date="2019" name="Int. J. Syst. Evol. Microbiol.">
        <title>The Global Catalogue of Microorganisms (GCM) 10K type strain sequencing project: providing services to taxonomists for standard genome sequencing and annotation.</title>
        <authorList>
            <consortium name="The Broad Institute Genomics Platform"/>
            <consortium name="The Broad Institute Genome Sequencing Center for Infectious Disease"/>
            <person name="Wu L."/>
            <person name="Ma J."/>
        </authorList>
    </citation>
    <scope>NUCLEOTIDE SEQUENCE [LARGE SCALE GENOMIC DNA]</scope>
    <source>
        <strain evidence="3">KCTC 42281</strain>
    </source>
</reference>
<keyword evidence="1" id="KW-1133">Transmembrane helix</keyword>
<feature type="transmembrane region" description="Helical" evidence="1">
    <location>
        <begin position="45"/>
        <end position="64"/>
    </location>
</feature>
<evidence type="ECO:0008006" key="4">
    <source>
        <dbReference type="Google" id="ProtNLM"/>
    </source>
</evidence>
<evidence type="ECO:0000313" key="3">
    <source>
        <dbReference type="Proteomes" id="UP001595613"/>
    </source>
</evidence>
<organism evidence="2 3">
    <name type="scientific">Devosia honganensis</name>
    <dbReference type="NCBI Taxonomy" id="1610527"/>
    <lineage>
        <taxon>Bacteria</taxon>
        <taxon>Pseudomonadati</taxon>
        <taxon>Pseudomonadota</taxon>
        <taxon>Alphaproteobacteria</taxon>
        <taxon>Hyphomicrobiales</taxon>
        <taxon>Devosiaceae</taxon>
        <taxon>Devosia</taxon>
    </lineage>
</organism>
<feature type="transmembrane region" description="Helical" evidence="1">
    <location>
        <begin position="16"/>
        <end position="33"/>
    </location>
</feature>
<name>A0ABV7X1F0_9HYPH</name>
<gene>
    <name evidence="2" type="ORF">ACFOOL_10250</name>
</gene>
<proteinExistence type="predicted"/>
<keyword evidence="1" id="KW-0472">Membrane</keyword>
<protein>
    <recommendedName>
        <fullName evidence="4">PH domain-containing protein</fullName>
    </recommendedName>
</protein>
<keyword evidence="1" id="KW-0812">Transmembrane</keyword>
<sequence length="156" mass="17237">MDDGGRLIYRRRTGRAIWLLLLGPPIAAMAAAIDDRGWEAGILPAAIAFAGIVVVLWIAIGWSGRTRLAEVHLRDGILIVRRSHIFDRGKVLHIPLSETRDWSAIIERSGKHRLEVARFDHGDTAYILQIGGAEYADLATLNAWIQKATADGHDRA</sequence>
<accession>A0ABV7X1F0</accession>